<dbReference type="GO" id="GO:0032993">
    <property type="term" value="C:protein-DNA complex"/>
    <property type="evidence" value="ECO:0007669"/>
    <property type="project" value="TreeGrafter"/>
</dbReference>
<evidence type="ECO:0000259" key="8">
    <source>
        <dbReference type="PROSITE" id="PS50110"/>
    </source>
</evidence>
<keyword evidence="11" id="KW-1185">Reference proteome</keyword>
<evidence type="ECO:0000259" key="9">
    <source>
        <dbReference type="PROSITE" id="PS51755"/>
    </source>
</evidence>
<evidence type="ECO:0000256" key="7">
    <source>
        <dbReference type="PROSITE-ProRule" id="PRU01091"/>
    </source>
</evidence>
<dbReference type="SUPFAM" id="SSF46894">
    <property type="entry name" value="C-terminal effector domain of the bipartite response regulators"/>
    <property type="match status" value="1"/>
</dbReference>
<keyword evidence="5" id="KW-0804">Transcription</keyword>
<dbReference type="PANTHER" id="PTHR48111:SF4">
    <property type="entry name" value="DNA-BINDING DUAL TRANSCRIPTIONAL REGULATOR OMPR"/>
    <property type="match status" value="1"/>
</dbReference>
<dbReference type="OrthoDB" id="5295288at2"/>
<keyword evidence="3" id="KW-0805">Transcription regulation</keyword>
<organism evidence="10 11">
    <name type="scientific">Variovorax gossypii</name>
    <dbReference type="NCBI Taxonomy" id="1679495"/>
    <lineage>
        <taxon>Bacteria</taxon>
        <taxon>Pseudomonadati</taxon>
        <taxon>Pseudomonadota</taxon>
        <taxon>Betaproteobacteria</taxon>
        <taxon>Burkholderiales</taxon>
        <taxon>Comamonadaceae</taxon>
        <taxon>Variovorax</taxon>
    </lineage>
</organism>
<dbReference type="PROSITE" id="PS50110">
    <property type="entry name" value="RESPONSE_REGULATORY"/>
    <property type="match status" value="1"/>
</dbReference>
<dbReference type="InterPro" id="IPR011006">
    <property type="entry name" value="CheY-like_superfamily"/>
</dbReference>
<dbReference type="Pfam" id="PF00486">
    <property type="entry name" value="Trans_reg_C"/>
    <property type="match status" value="1"/>
</dbReference>
<dbReference type="EMBL" id="RXOE01000001">
    <property type="protein sequence ID" value="RTQ36633.1"/>
    <property type="molecule type" value="Genomic_DNA"/>
</dbReference>
<dbReference type="GO" id="GO:0006355">
    <property type="term" value="P:regulation of DNA-templated transcription"/>
    <property type="evidence" value="ECO:0007669"/>
    <property type="project" value="InterPro"/>
</dbReference>
<evidence type="ECO:0000313" key="10">
    <source>
        <dbReference type="EMBL" id="RTQ36633.1"/>
    </source>
</evidence>
<dbReference type="SMART" id="SM00448">
    <property type="entry name" value="REC"/>
    <property type="match status" value="1"/>
</dbReference>
<sequence>MTGHHRPDAIAVVDDDPRLRQLIGGYLSQEGYEVFEAENGRSLASILLRRAIDLIVLDVLLPGEDGLSVCRRLRAMGVRTPIIILSAKGEDADKIAGLTMGADDYVCKPVNPRELRARIQAILRRSSPREEPGGPSIANEIVRFGPFEFNLGTRTLRKGDRILGITTVQIAILKVLVRHTGQPLSREKIAQVARGRELGAYDRSLDVQVSRLRRLLEDGAFSYIQTVWGVGYMFDPSGREGVGRHLQASGEAASW</sequence>
<dbReference type="PANTHER" id="PTHR48111">
    <property type="entry name" value="REGULATOR OF RPOS"/>
    <property type="match status" value="1"/>
</dbReference>
<keyword evidence="1 6" id="KW-0597">Phosphoprotein</keyword>
<evidence type="ECO:0000256" key="5">
    <source>
        <dbReference type="ARBA" id="ARBA00023163"/>
    </source>
</evidence>
<dbReference type="AlphaFoldDB" id="A0A3S0GZV7"/>
<dbReference type="SUPFAM" id="SSF52172">
    <property type="entry name" value="CheY-like"/>
    <property type="match status" value="1"/>
</dbReference>
<evidence type="ECO:0000256" key="6">
    <source>
        <dbReference type="PROSITE-ProRule" id="PRU00169"/>
    </source>
</evidence>
<dbReference type="Gene3D" id="1.10.10.10">
    <property type="entry name" value="Winged helix-like DNA-binding domain superfamily/Winged helix DNA-binding domain"/>
    <property type="match status" value="1"/>
</dbReference>
<evidence type="ECO:0000256" key="1">
    <source>
        <dbReference type="ARBA" id="ARBA00022553"/>
    </source>
</evidence>
<accession>A0A3S0GZV7</accession>
<evidence type="ECO:0000256" key="3">
    <source>
        <dbReference type="ARBA" id="ARBA00023015"/>
    </source>
</evidence>
<gene>
    <name evidence="10" type="ORF">EJP69_02500</name>
</gene>
<dbReference type="InterPro" id="IPR001867">
    <property type="entry name" value="OmpR/PhoB-type_DNA-bd"/>
</dbReference>
<protein>
    <submittedName>
        <fullName evidence="10">Response regulator</fullName>
    </submittedName>
</protein>
<evidence type="ECO:0000313" key="11">
    <source>
        <dbReference type="Proteomes" id="UP000267418"/>
    </source>
</evidence>
<proteinExistence type="predicted"/>
<dbReference type="GO" id="GO:0000976">
    <property type="term" value="F:transcription cis-regulatory region binding"/>
    <property type="evidence" value="ECO:0007669"/>
    <property type="project" value="TreeGrafter"/>
</dbReference>
<dbReference type="InterPro" id="IPR036388">
    <property type="entry name" value="WH-like_DNA-bd_sf"/>
</dbReference>
<feature type="DNA-binding region" description="OmpR/PhoB-type" evidence="7">
    <location>
        <begin position="139"/>
        <end position="236"/>
    </location>
</feature>
<dbReference type="Proteomes" id="UP000267418">
    <property type="component" value="Unassembled WGS sequence"/>
</dbReference>
<dbReference type="RefSeq" id="WP_126468611.1">
    <property type="nucleotide sequence ID" value="NZ_RXOE01000001.1"/>
</dbReference>
<dbReference type="Gene3D" id="6.10.250.690">
    <property type="match status" value="1"/>
</dbReference>
<dbReference type="GO" id="GO:0000156">
    <property type="term" value="F:phosphorelay response regulator activity"/>
    <property type="evidence" value="ECO:0007669"/>
    <property type="project" value="TreeGrafter"/>
</dbReference>
<feature type="domain" description="Response regulatory" evidence="8">
    <location>
        <begin position="9"/>
        <end position="123"/>
    </location>
</feature>
<dbReference type="SMART" id="SM00862">
    <property type="entry name" value="Trans_reg_C"/>
    <property type="match status" value="1"/>
</dbReference>
<keyword evidence="4 7" id="KW-0238">DNA-binding</keyword>
<dbReference type="InterPro" id="IPR039420">
    <property type="entry name" value="WalR-like"/>
</dbReference>
<dbReference type="GO" id="GO:0005829">
    <property type="term" value="C:cytosol"/>
    <property type="evidence" value="ECO:0007669"/>
    <property type="project" value="TreeGrafter"/>
</dbReference>
<feature type="domain" description="OmpR/PhoB-type" evidence="9">
    <location>
        <begin position="139"/>
        <end position="236"/>
    </location>
</feature>
<reference evidence="10 11" key="1">
    <citation type="submission" date="2018-12" db="EMBL/GenBank/DDBJ databases">
        <title>The genome of Variovorax gossypii DSM 100435.</title>
        <authorList>
            <person name="Gao J."/>
            <person name="Sun J."/>
        </authorList>
    </citation>
    <scope>NUCLEOTIDE SEQUENCE [LARGE SCALE GENOMIC DNA]</scope>
    <source>
        <strain evidence="10 11">DSM 100435</strain>
    </source>
</reference>
<name>A0A3S0GZV7_9BURK</name>
<keyword evidence="2" id="KW-0902">Two-component regulatory system</keyword>
<dbReference type="CDD" id="cd17574">
    <property type="entry name" value="REC_OmpR"/>
    <property type="match status" value="1"/>
</dbReference>
<dbReference type="PROSITE" id="PS51755">
    <property type="entry name" value="OMPR_PHOB"/>
    <property type="match status" value="1"/>
</dbReference>
<evidence type="ECO:0000256" key="4">
    <source>
        <dbReference type="ARBA" id="ARBA00023125"/>
    </source>
</evidence>
<evidence type="ECO:0000256" key="2">
    <source>
        <dbReference type="ARBA" id="ARBA00023012"/>
    </source>
</evidence>
<feature type="modified residue" description="4-aspartylphosphate" evidence="6">
    <location>
        <position position="58"/>
    </location>
</feature>
<dbReference type="CDD" id="cd00383">
    <property type="entry name" value="trans_reg_C"/>
    <property type="match status" value="1"/>
</dbReference>
<dbReference type="Pfam" id="PF00072">
    <property type="entry name" value="Response_reg"/>
    <property type="match status" value="1"/>
</dbReference>
<comment type="caution">
    <text evidence="10">The sequence shown here is derived from an EMBL/GenBank/DDBJ whole genome shotgun (WGS) entry which is preliminary data.</text>
</comment>
<dbReference type="Gene3D" id="3.40.50.2300">
    <property type="match status" value="1"/>
</dbReference>
<dbReference type="InterPro" id="IPR001789">
    <property type="entry name" value="Sig_transdc_resp-reg_receiver"/>
</dbReference>
<dbReference type="InterPro" id="IPR016032">
    <property type="entry name" value="Sig_transdc_resp-reg_C-effctor"/>
</dbReference>